<dbReference type="RefSeq" id="WP_237231388.1">
    <property type="nucleotide sequence ID" value="NZ_JAKKDV010000003.1"/>
</dbReference>
<gene>
    <name evidence="2" type="ORF">L3X39_08655</name>
</gene>
<comment type="caution">
    <text evidence="2">The sequence shown here is derived from an EMBL/GenBank/DDBJ whole genome shotgun (WGS) entry which is preliminary data.</text>
</comment>
<feature type="domain" description="Carboxymuconolactone decarboxylase-like" evidence="1">
    <location>
        <begin position="54"/>
        <end position="98"/>
    </location>
</feature>
<dbReference type="InterPro" id="IPR003779">
    <property type="entry name" value="CMD-like"/>
</dbReference>
<dbReference type="PANTHER" id="PTHR35446:SF3">
    <property type="entry name" value="CMD DOMAIN-CONTAINING PROTEIN"/>
    <property type="match status" value="1"/>
</dbReference>
<protein>
    <submittedName>
        <fullName evidence="2">Carboxymuconolactone decarboxylase family protein</fullName>
    </submittedName>
</protein>
<dbReference type="Gene3D" id="1.20.1290.10">
    <property type="entry name" value="AhpD-like"/>
    <property type="match status" value="1"/>
</dbReference>
<evidence type="ECO:0000259" key="1">
    <source>
        <dbReference type="Pfam" id="PF02627"/>
    </source>
</evidence>
<evidence type="ECO:0000313" key="3">
    <source>
        <dbReference type="Proteomes" id="UP001200022"/>
    </source>
</evidence>
<sequence length="180" mass="19922">MKTITVPTINEVNNDSKQIFDSIKKQIGMLPNVYAVTGYSSESLALHINMTNKAGKGSFSNKELEAIKLAVSQVNGCHYCLSAHTAIAKMNGFTDEEALSFRQLTSNNSKLNVLTRLAAEIVTNRGRASEELLEEFYNLGYSEKALVDLVLVITDITFTNYLNEVAKVPIDFPKVELELI</sequence>
<dbReference type="SUPFAM" id="SSF69118">
    <property type="entry name" value="AhpD-like"/>
    <property type="match status" value="1"/>
</dbReference>
<reference evidence="2 3" key="1">
    <citation type="submission" date="2022-01" db="EMBL/GenBank/DDBJ databases">
        <title>Draft genome sequence of Sabulilitoribacter multivorans KCTC 32326.</title>
        <authorList>
            <person name="Oh J.-S."/>
        </authorList>
    </citation>
    <scope>NUCLEOTIDE SEQUENCE [LARGE SCALE GENOMIC DNA]</scope>
    <source>
        <strain evidence="2 3">M-M16</strain>
    </source>
</reference>
<dbReference type="NCBIfam" id="TIGR00778">
    <property type="entry name" value="ahpD_dom"/>
    <property type="match status" value="1"/>
</dbReference>
<dbReference type="EMBL" id="JAKKDV010000003">
    <property type="protein sequence ID" value="MCF7560707.1"/>
    <property type="molecule type" value="Genomic_DNA"/>
</dbReference>
<dbReference type="Pfam" id="PF02627">
    <property type="entry name" value="CMD"/>
    <property type="match status" value="1"/>
</dbReference>
<name>A0ABS9IJE2_9FLAO</name>
<evidence type="ECO:0000313" key="2">
    <source>
        <dbReference type="EMBL" id="MCF7560707.1"/>
    </source>
</evidence>
<proteinExistence type="predicted"/>
<accession>A0ABS9IJE2</accession>
<keyword evidence="3" id="KW-1185">Reference proteome</keyword>
<dbReference type="InterPro" id="IPR029032">
    <property type="entry name" value="AhpD-like"/>
</dbReference>
<organism evidence="2 3">
    <name type="scientific">Flaviramulus multivorans</name>
    <dbReference type="NCBI Taxonomy" id="1304750"/>
    <lineage>
        <taxon>Bacteria</taxon>
        <taxon>Pseudomonadati</taxon>
        <taxon>Bacteroidota</taxon>
        <taxon>Flavobacteriia</taxon>
        <taxon>Flavobacteriales</taxon>
        <taxon>Flavobacteriaceae</taxon>
        <taxon>Flaviramulus</taxon>
    </lineage>
</organism>
<dbReference type="InterPro" id="IPR004675">
    <property type="entry name" value="AhpD_core"/>
</dbReference>
<dbReference type="Proteomes" id="UP001200022">
    <property type="component" value="Unassembled WGS sequence"/>
</dbReference>
<dbReference type="PANTHER" id="PTHR35446">
    <property type="entry name" value="SI:CH211-175M2.5"/>
    <property type="match status" value="1"/>
</dbReference>